<name>A0A158Q9U0_ENTVE</name>
<evidence type="ECO:0000313" key="1">
    <source>
        <dbReference type="EMBL" id="VDD87644.1"/>
    </source>
</evidence>
<reference evidence="3" key="1">
    <citation type="submission" date="2016-04" db="UniProtKB">
        <authorList>
            <consortium name="WormBaseParasite"/>
        </authorList>
    </citation>
    <scope>IDENTIFICATION</scope>
</reference>
<evidence type="ECO:0000313" key="3">
    <source>
        <dbReference type="WBParaSite" id="EVEC_0000307901-mRNA-1"/>
    </source>
</evidence>
<dbReference type="WBParaSite" id="EVEC_0000307901-mRNA-1">
    <property type="protein sequence ID" value="EVEC_0000307901-mRNA-1"/>
    <property type="gene ID" value="EVEC_0000307901"/>
</dbReference>
<dbReference type="AlphaFoldDB" id="A0A158Q9U0"/>
<sequence length="179" mass="19624">MTAFCRGLAEINFPLWFCAVTGQWTGKDSVGSCLSEALQLAVVFRSQQHFAETGIDVVKFERISLLSKLSLFTALSPMVFLAVNMRFNFSKSAAVGAFSIVGTIWREVGVARMAEWSKAPDSSVMLRASSAHSWVFWYRYRCVVTNETVPNTSFVLSDITARANKGNVVSTMGTTGNAV</sequence>
<evidence type="ECO:0000313" key="2">
    <source>
        <dbReference type="Proteomes" id="UP000274131"/>
    </source>
</evidence>
<gene>
    <name evidence="1" type="ORF">EVEC_LOCUS2787</name>
</gene>
<dbReference type="OrthoDB" id="10530290at2759"/>
<keyword evidence="2" id="KW-1185">Reference proteome</keyword>
<reference evidence="1 2" key="2">
    <citation type="submission" date="2018-10" db="EMBL/GenBank/DDBJ databases">
        <authorList>
            <consortium name="Pathogen Informatics"/>
        </authorList>
    </citation>
    <scope>NUCLEOTIDE SEQUENCE [LARGE SCALE GENOMIC DNA]</scope>
</reference>
<proteinExistence type="predicted"/>
<dbReference type="EMBL" id="UXUI01007449">
    <property type="protein sequence ID" value="VDD87644.1"/>
    <property type="molecule type" value="Genomic_DNA"/>
</dbReference>
<accession>A0A158Q9U0</accession>
<organism evidence="3">
    <name type="scientific">Enterobius vermicularis</name>
    <name type="common">Human pinworm</name>
    <dbReference type="NCBI Taxonomy" id="51028"/>
    <lineage>
        <taxon>Eukaryota</taxon>
        <taxon>Metazoa</taxon>
        <taxon>Ecdysozoa</taxon>
        <taxon>Nematoda</taxon>
        <taxon>Chromadorea</taxon>
        <taxon>Rhabditida</taxon>
        <taxon>Spirurina</taxon>
        <taxon>Oxyuridomorpha</taxon>
        <taxon>Oxyuroidea</taxon>
        <taxon>Oxyuridae</taxon>
        <taxon>Enterobius</taxon>
    </lineage>
</organism>
<dbReference type="Proteomes" id="UP000274131">
    <property type="component" value="Unassembled WGS sequence"/>
</dbReference>
<protein>
    <submittedName>
        <fullName evidence="3">TPT domain-containing protein</fullName>
    </submittedName>
</protein>